<keyword evidence="7" id="KW-1185">Reference proteome</keyword>
<keyword evidence="2" id="KW-0227">DNA damage</keyword>
<dbReference type="GO" id="GO:0043916">
    <property type="term" value="F:DNA-7-methylguanine glycosylase activity"/>
    <property type="evidence" value="ECO:0007669"/>
    <property type="project" value="TreeGrafter"/>
</dbReference>
<protein>
    <recommendedName>
        <fullName evidence="5">HhH-GPD domain-containing protein</fullName>
    </recommendedName>
</protein>
<dbReference type="Gene3D" id="1.10.1670.40">
    <property type="match status" value="1"/>
</dbReference>
<evidence type="ECO:0000313" key="6">
    <source>
        <dbReference type="EMBL" id="EFI28123.1"/>
    </source>
</evidence>
<dbReference type="KEGG" id="cci:CC1G_14150"/>
<dbReference type="VEuPathDB" id="FungiDB:CC1G_14150"/>
<dbReference type="GeneID" id="9379642"/>
<dbReference type="SUPFAM" id="SSF48150">
    <property type="entry name" value="DNA-glycosylase"/>
    <property type="match status" value="1"/>
</dbReference>
<organism evidence="6 7">
    <name type="scientific">Coprinopsis cinerea (strain Okayama-7 / 130 / ATCC MYA-4618 / FGSC 9003)</name>
    <name type="common">Inky cap fungus</name>
    <name type="synonym">Hormographiella aspergillata</name>
    <dbReference type="NCBI Taxonomy" id="240176"/>
    <lineage>
        <taxon>Eukaryota</taxon>
        <taxon>Fungi</taxon>
        <taxon>Dikarya</taxon>
        <taxon>Basidiomycota</taxon>
        <taxon>Agaricomycotina</taxon>
        <taxon>Agaricomycetes</taxon>
        <taxon>Agaricomycetidae</taxon>
        <taxon>Agaricales</taxon>
        <taxon>Agaricineae</taxon>
        <taxon>Psathyrellaceae</taxon>
        <taxon>Coprinopsis</taxon>
    </lineage>
</organism>
<evidence type="ECO:0000256" key="4">
    <source>
        <dbReference type="SAM" id="MobiDB-lite"/>
    </source>
</evidence>
<dbReference type="RefSeq" id="XP_002911617.1">
    <property type="nucleotide sequence ID" value="XM_002911571.1"/>
</dbReference>
<dbReference type="CDD" id="cd00056">
    <property type="entry name" value="ENDO3c"/>
    <property type="match status" value="1"/>
</dbReference>
<gene>
    <name evidence="6" type="ORF">CC1G_14150</name>
</gene>
<feature type="region of interest" description="Disordered" evidence="4">
    <location>
        <begin position="328"/>
        <end position="351"/>
    </location>
</feature>
<accession>D6RLL1</accession>
<reference evidence="6 7" key="1">
    <citation type="journal article" date="2010" name="Proc. Natl. Acad. Sci. U.S.A.">
        <title>Insights into evolution of multicellular fungi from the assembled chromosomes of the mushroom Coprinopsis cinerea (Coprinus cinereus).</title>
        <authorList>
            <person name="Stajich J.E."/>
            <person name="Wilke S.K."/>
            <person name="Ahren D."/>
            <person name="Au C.H."/>
            <person name="Birren B.W."/>
            <person name="Borodovsky M."/>
            <person name="Burns C."/>
            <person name="Canback B."/>
            <person name="Casselton L.A."/>
            <person name="Cheng C.K."/>
            <person name="Deng J."/>
            <person name="Dietrich F.S."/>
            <person name="Fargo D.C."/>
            <person name="Farman M.L."/>
            <person name="Gathman A.C."/>
            <person name="Goldberg J."/>
            <person name="Guigo R."/>
            <person name="Hoegger P.J."/>
            <person name="Hooker J.B."/>
            <person name="Huggins A."/>
            <person name="James T.Y."/>
            <person name="Kamada T."/>
            <person name="Kilaru S."/>
            <person name="Kodira C."/>
            <person name="Kues U."/>
            <person name="Kupfer D."/>
            <person name="Kwan H.S."/>
            <person name="Lomsadze A."/>
            <person name="Li W."/>
            <person name="Lilly W.W."/>
            <person name="Ma L.J."/>
            <person name="Mackey A.J."/>
            <person name="Manning G."/>
            <person name="Martin F."/>
            <person name="Muraguchi H."/>
            <person name="Natvig D.O."/>
            <person name="Palmerini H."/>
            <person name="Ramesh M.A."/>
            <person name="Rehmeyer C.J."/>
            <person name="Roe B.A."/>
            <person name="Shenoy N."/>
            <person name="Stanke M."/>
            <person name="Ter-Hovhannisyan V."/>
            <person name="Tunlid A."/>
            <person name="Velagapudi R."/>
            <person name="Vision T.J."/>
            <person name="Zeng Q."/>
            <person name="Zolan M.E."/>
            <person name="Pukkila P.J."/>
        </authorList>
    </citation>
    <scope>NUCLEOTIDE SEQUENCE [LARGE SCALE GENOMIC DNA]</scope>
    <source>
        <strain evidence="7">Okayama-7 / 130 / ATCC MYA-4618 / FGSC 9003</strain>
    </source>
</reference>
<evidence type="ECO:0000259" key="5">
    <source>
        <dbReference type="SMART" id="SM00478"/>
    </source>
</evidence>
<feature type="compositionally biased region" description="Polar residues" evidence="4">
    <location>
        <begin position="336"/>
        <end position="345"/>
    </location>
</feature>
<dbReference type="eggNOG" id="KOG1918">
    <property type="taxonomic scope" value="Eukaryota"/>
</dbReference>
<dbReference type="InParanoid" id="D6RLL1"/>
<comment type="caution">
    <text evidence="6">The sequence shown here is derived from an EMBL/GenBank/DDBJ whole genome shotgun (WGS) entry which is preliminary data.</text>
</comment>
<dbReference type="GO" id="GO:0006307">
    <property type="term" value="P:DNA alkylation repair"/>
    <property type="evidence" value="ECO:0007669"/>
    <property type="project" value="TreeGrafter"/>
</dbReference>
<dbReference type="Proteomes" id="UP000001861">
    <property type="component" value="Unassembled WGS sequence"/>
</dbReference>
<dbReference type="GO" id="GO:0006285">
    <property type="term" value="P:base-excision repair, AP site formation"/>
    <property type="evidence" value="ECO:0007669"/>
    <property type="project" value="TreeGrafter"/>
</dbReference>
<dbReference type="GO" id="GO:0005634">
    <property type="term" value="C:nucleus"/>
    <property type="evidence" value="ECO:0007669"/>
    <property type="project" value="TreeGrafter"/>
</dbReference>
<dbReference type="PANTHER" id="PTHR43003:SF5">
    <property type="entry name" value="DNA-3-METHYLADENINE GLYCOSYLASE"/>
    <property type="match status" value="1"/>
</dbReference>
<proteinExistence type="inferred from homology"/>
<feature type="compositionally biased region" description="Low complexity" evidence="4">
    <location>
        <begin position="52"/>
        <end position="65"/>
    </location>
</feature>
<dbReference type="GO" id="GO:0008725">
    <property type="term" value="F:DNA-3-methyladenine glycosylase activity"/>
    <property type="evidence" value="ECO:0007669"/>
    <property type="project" value="TreeGrafter"/>
</dbReference>
<evidence type="ECO:0000256" key="1">
    <source>
        <dbReference type="ARBA" id="ARBA00010817"/>
    </source>
</evidence>
<evidence type="ECO:0000256" key="2">
    <source>
        <dbReference type="ARBA" id="ARBA00022763"/>
    </source>
</evidence>
<evidence type="ECO:0000256" key="3">
    <source>
        <dbReference type="ARBA" id="ARBA00023204"/>
    </source>
</evidence>
<dbReference type="InterPro" id="IPR051912">
    <property type="entry name" value="Alkylbase_DNA_Glycosylase/TA"/>
</dbReference>
<keyword evidence="3" id="KW-0234">DNA repair</keyword>
<dbReference type="GO" id="GO:0032993">
    <property type="term" value="C:protein-DNA complex"/>
    <property type="evidence" value="ECO:0007669"/>
    <property type="project" value="TreeGrafter"/>
</dbReference>
<dbReference type="PANTHER" id="PTHR43003">
    <property type="entry name" value="DNA-3-METHYLADENINE GLYCOSYLASE"/>
    <property type="match status" value="1"/>
</dbReference>
<comment type="similarity">
    <text evidence="1">Belongs to the alkylbase DNA glycosidase AlkA family.</text>
</comment>
<dbReference type="EMBL" id="AACS02000003">
    <property type="protein sequence ID" value="EFI28123.1"/>
    <property type="molecule type" value="Genomic_DNA"/>
</dbReference>
<evidence type="ECO:0000313" key="7">
    <source>
        <dbReference type="Proteomes" id="UP000001861"/>
    </source>
</evidence>
<sequence length="388" mass="42030">MAATRSSARLALKANAMQTSEETISSPANSSNGKRKNNNAALKAPAFKKSKTQTGAGSTTVGSTANPQTTRAPSDTNADAPVPAVLSFDFNEAMRHLITVDPRFQDLFDRMPCRPFEQLEQVHPFRALSISILGQQISWKAARSITHKFIRLYSPSIPEEVTDESRAAAMQVFPTPEQVSKTEVSLLRTAGLSERKAQYIQDLAARFADGRLSTDKLLNASDEELAEMLIEVKGIGRWTVDMFAIFSLRRPDILPVGDLGVQRGLARWFLSLHSPAHTYTLSPEKVDASTSFQRRKTNHASNDVEDDALPTVASSANKLEGGEAAAIGGVNRDGDTMTSDTSASTLLPPPFTPSIQKTLSKAPEKAVPLPTGITISLLKSRLDGKKVK</sequence>
<dbReference type="Gene3D" id="1.10.340.30">
    <property type="entry name" value="Hypothetical protein, domain 2"/>
    <property type="match status" value="1"/>
</dbReference>
<dbReference type="FunFam" id="1.10.340.30:FF:000004">
    <property type="entry name" value="DNA-3-methyladenine glycosylase II"/>
    <property type="match status" value="1"/>
</dbReference>
<dbReference type="GO" id="GO:0032131">
    <property type="term" value="F:alkylated DNA binding"/>
    <property type="evidence" value="ECO:0007669"/>
    <property type="project" value="TreeGrafter"/>
</dbReference>
<feature type="region of interest" description="Disordered" evidence="4">
    <location>
        <begin position="1"/>
        <end position="80"/>
    </location>
</feature>
<dbReference type="Pfam" id="PF00730">
    <property type="entry name" value="HhH-GPD"/>
    <property type="match status" value="1"/>
</dbReference>
<dbReference type="InterPro" id="IPR011257">
    <property type="entry name" value="DNA_glycosylase"/>
</dbReference>
<feature type="domain" description="HhH-GPD" evidence="5">
    <location>
        <begin position="133"/>
        <end position="302"/>
    </location>
</feature>
<name>D6RLL1_COPC7</name>
<dbReference type="SMART" id="SM00478">
    <property type="entry name" value="ENDO3c"/>
    <property type="match status" value="1"/>
</dbReference>
<dbReference type="HOGENOM" id="CLU_033011_1_0_1"/>
<dbReference type="STRING" id="240176.D6RLL1"/>
<feature type="compositionally biased region" description="Polar residues" evidence="4">
    <location>
        <begin position="66"/>
        <end position="77"/>
    </location>
</feature>
<dbReference type="OrthoDB" id="415889at2759"/>
<dbReference type="AlphaFoldDB" id="D6RLL1"/>
<feature type="compositionally biased region" description="Polar residues" evidence="4">
    <location>
        <begin position="16"/>
        <end position="32"/>
    </location>
</feature>
<dbReference type="OMA" id="SIAVWYM"/>
<dbReference type="InterPro" id="IPR003265">
    <property type="entry name" value="HhH-GPD_domain"/>
</dbReference>